<feature type="compositionally biased region" description="Basic and acidic residues" evidence="1">
    <location>
        <begin position="19"/>
        <end position="57"/>
    </location>
</feature>
<name>A0AAV7WC52_PLEWA</name>
<evidence type="ECO:0000313" key="2">
    <source>
        <dbReference type="EMBL" id="KAJ1211625.1"/>
    </source>
</evidence>
<proteinExistence type="predicted"/>
<keyword evidence="3" id="KW-1185">Reference proteome</keyword>
<evidence type="ECO:0000256" key="1">
    <source>
        <dbReference type="SAM" id="MobiDB-lite"/>
    </source>
</evidence>
<feature type="region of interest" description="Disordered" evidence="1">
    <location>
        <begin position="1"/>
        <end position="103"/>
    </location>
</feature>
<comment type="caution">
    <text evidence="2">The sequence shown here is derived from an EMBL/GenBank/DDBJ whole genome shotgun (WGS) entry which is preliminary data.</text>
</comment>
<protein>
    <submittedName>
        <fullName evidence="2">Uncharacterized protein</fullName>
    </submittedName>
</protein>
<dbReference type="EMBL" id="JANPWB010000002">
    <property type="protein sequence ID" value="KAJ1211625.1"/>
    <property type="molecule type" value="Genomic_DNA"/>
</dbReference>
<gene>
    <name evidence="2" type="ORF">NDU88_006983</name>
</gene>
<dbReference type="Proteomes" id="UP001066276">
    <property type="component" value="Chromosome 1_2"/>
</dbReference>
<dbReference type="AlphaFoldDB" id="A0AAV7WC52"/>
<evidence type="ECO:0000313" key="3">
    <source>
        <dbReference type="Proteomes" id="UP001066276"/>
    </source>
</evidence>
<organism evidence="2 3">
    <name type="scientific">Pleurodeles waltl</name>
    <name type="common">Iberian ribbed newt</name>
    <dbReference type="NCBI Taxonomy" id="8319"/>
    <lineage>
        <taxon>Eukaryota</taxon>
        <taxon>Metazoa</taxon>
        <taxon>Chordata</taxon>
        <taxon>Craniata</taxon>
        <taxon>Vertebrata</taxon>
        <taxon>Euteleostomi</taxon>
        <taxon>Amphibia</taxon>
        <taxon>Batrachia</taxon>
        <taxon>Caudata</taxon>
        <taxon>Salamandroidea</taxon>
        <taxon>Salamandridae</taxon>
        <taxon>Pleurodelinae</taxon>
        <taxon>Pleurodeles</taxon>
    </lineage>
</organism>
<reference evidence="2" key="1">
    <citation type="journal article" date="2022" name="bioRxiv">
        <title>Sequencing and chromosome-scale assembly of the giantPleurodeles waltlgenome.</title>
        <authorList>
            <person name="Brown T."/>
            <person name="Elewa A."/>
            <person name="Iarovenko S."/>
            <person name="Subramanian E."/>
            <person name="Araus A.J."/>
            <person name="Petzold A."/>
            <person name="Susuki M."/>
            <person name="Suzuki K.-i.T."/>
            <person name="Hayashi T."/>
            <person name="Toyoda A."/>
            <person name="Oliveira C."/>
            <person name="Osipova E."/>
            <person name="Leigh N.D."/>
            <person name="Simon A."/>
            <person name="Yun M.H."/>
        </authorList>
    </citation>
    <scope>NUCLEOTIDE SEQUENCE</scope>
    <source>
        <strain evidence="2">20211129_DDA</strain>
        <tissue evidence="2">Liver</tissue>
    </source>
</reference>
<accession>A0AAV7WC52</accession>
<sequence>MLPPGGTLEGVDDLNFNPDIHRTRGEKETGRRDEGEREEGMPRRDGAKNEEVNGCRQDEEEDEPTARRSAGEDVQPAVCQETEESEDPPPPGRQAEESRHVPGGMWLAQVHSYLPNSWSLM</sequence>